<dbReference type="SUPFAM" id="SSF55961">
    <property type="entry name" value="Bet v1-like"/>
    <property type="match status" value="1"/>
</dbReference>
<name>A0A4P6V3Z5_9HYPH</name>
<dbReference type="Gene3D" id="3.30.530.20">
    <property type="match status" value="1"/>
</dbReference>
<accession>A0A4P6V3Z5</accession>
<dbReference type="CDD" id="cd07821">
    <property type="entry name" value="PYR_PYL_RCAR_like"/>
    <property type="match status" value="1"/>
</dbReference>
<gene>
    <name evidence="1" type="ORF">E0E05_16095</name>
</gene>
<evidence type="ECO:0000313" key="2">
    <source>
        <dbReference type="Proteomes" id="UP000293719"/>
    </source>
</evidence>
<dbReference type="InterPro" id="IPR019587">
    <property type="entry name" value="Polyketide_cyclase/dehydratase"/>
</dbReference>
<dbReference type="PANTHER" id="PTHR39332:SF7">
    <property type="entry name" value="SRPBCC FAMILY PROTEIN"/>
    <property type="match status" value="1"/>
</dbReference>
<evidence type="ECO:0000313" key="1">
    <source>
        <dbReference type="EMBL" id="QBK31975.1"/>
    </source>
</evidence>
<proteinExistence type="predicted"/>
<dbReference type="GeneID" id="90768828"/>
<organism evidence="1 2">
    <name type="scientific">Roseitalea porphyridii</name>
    <dbReference type="NCBI Taxonomy" id="1852022"/>
    <lineage>
        <taxon>Bacteria</taxon>
        <taxon>Pseudomonadati</taxon>
        <taxon>Pseudomonadota</taxon>
        <taxon>Alphaproteobacteria</taxon>
        <taxon>Hyphomicrobiales</taxon>
        <taxon>Ahrensiaceae</taxon>
        <taxon>Roseitalea</taxon>
    </lineage>
</organism>
<dbReference type="EMBL" id="CP036532">
    <property type="protein sequence ID" value="QBK31975.1"/>
    <property type="molecule type" value="Genomic_DNA"/>
</dbReference>
<sequence length="142" mass="16248">MPRAYASTVIDAPADLVWARVRDFNALPKWHPDIATSQIEEAKASDQVGCVRNFQLNSGETIRERLLALSDRERFYVYNFETSPFEVENYIATLRVTPVTITNRSFVEWWAEFDCEPANSADWIDRFATNVFAAGFDSLGKM</sequence>
<dbReference type="RefSeq" id="WP_131617619.1">
    <property type="nucleotide sequence ID" value="NZ_CP036532.1"/>
</dbReference>
<dbReference type="Pfam" id="PF10604">
    <property type="entry name" value="Polyketide_cyc2"/>
    <property type="match status" value="1"/>
</dbReference>
<dbReference type="Proteomes" id="UP000293719">
    <property type="component" value="Chromosome"/>
</dbReference>
<dbReference type="PANTHER" id="PTHR39332">
    <property type="entry name" value="BLL4707 PROTEIN"/>
    <property type="match status" value="1"/>
</dbReference>
<dbReference type="KEGG" id="rpod:E0E05_16095"/>
<dbReference type="AlphaFoldDB" id="A0A4P6V3Z5"/>
<reference evidence="1 2" key="1">
    <citation type="journal article" date="2017" name="Int. J. Syst. Evol. Microbiol.">
        <title>Roseitalea porphyridii gen. nov., sp. nov., isolated from a red alga, and reclassification of Hoeflea suaedae Chung et al. 2013 as Pseudohoeflea suaedae gen. nov., comb. nov.</title>
        <authorList>
            <person name="Hyeon J.W."/>
            <person name="Jeong S.E."/>
            <person name="Baek K."/>
            <person name="Jeon C.O."/>
        </authorList>
    </citation>
    <scope>NUCLEOTIDE SEQUENCE [LARGE SCALE GENOMIC DNA]</scope>
    <source>
        <strain evidence="1 2">MA7-20</strain>
    </source>
</reference>
<protein>
    <submittedName>
        <fullName evidence="1">SRPBCC family protein</fullName>
    </submittedName>
</protein>
<dbReference type="OrthoDB" id="1364128at2"/>
<dbReference type="InterPro" id="IPR023393">
    <property type="entry name" value="START-like_dom_sf"/>
</dbReference>
<keyword evidence="2" id="KW-1185">Reference proteome</keyword>